<evidence type="ECO:0000313" key="3">
    <source>
        <dbReference type="Proteomes" id="UP000807306"/>
    </source>
</evidence>
<dbReference type="InterPro" id="IPR007967">
    <property type="entry name" value="GSKIP_dom"/>
</dbReference>
<gene>
    <name evidence="2" type="ORF">CPB83DRAFT_738974</name>
</gene>
<reference evidence="2" key="1">
    <citation type="submission" date="2020-11" db="EMBL/GenBank/DDBJ databases">
        <authorList>
            <consortium name="DOE Joint Genome Institute"/>
            <person name="Ahrendt S."/>
            <person name="Riley R."/>
            <person name="Andreopoulos W."/>
            <person name="Labutti K."/>
            <person name="Pangilinan J."/>
            <person name="Ruiz-Duenas F.J."/>
            <person name="Barrasa J.M."/>
            <person name="Sanchez-Garcia M."/>
            <person name="Camarero S."/>
            <person name="Miyauchi S."/>
            <person name="Serrano A."/>
            <person name="Linde D."/>
            <person name="Babiker R."/>
            <person name="Drula E."/>
            <person name="Ayuso-Fernandez I."/>
            <person name="Pacheco R."/>
            <person name="Padilla G."/>
            <person name="Ferreira P."/>
            <person name="Barriuso J."/>
            <person name="Kellner H."/>
            <person name="Castanera R."/>
            <person name="Alfaro M."/>
            <person name="Ramirez L."/>
            <person name="Pisabarro A.G."/>
            <person name="Kuo A."/>
            <person name="Tritt A."/>
            <person name="Lipzen A."/>
            <person name="He G."/>
            <person name="Yan M."/>
            <person name="Ng V."/>
            <person name="Cullen D."/>
            <person name="Martin F."/>
            <person name="Rosso M.-N."/>
            <person name="Henrissat B."/>
            <person name="Hibbett D."/>
            <person name="Martinez A.T."/>
            <person name="Grigoriev I.V."/>
        </authorList>
    </citation>
    <scope>NUCLEOTIDE SEQUENCE</scope>
    <source>
        <strain evidence="2">CBS 506.95</strain>
    </source>
</reference>
<dbReference type="EMBL" id="MU157829">
    <property type="protein sequence ID" value="KAF9533236.1"/>
    <property type="molecule type" value="Genomic_DNA"/>
</dbReference>
<dbReference type="OrthoDB" id="5804279at2759"/>
<feature type="non-terminal residue" evidence="2">
    <location>
        <position position="92"/>
    </location>
</feature>
<evidence type="ECO:0000259" key="1">
    <source>
        <dbReference type="Pfam" id="PF05303"/>
    </source>
</evidence>
<comment type="caution">
    <text evidence="2">The sequence shown here is derived from an EMBL/GenBank/DDBJ whole genome shotgun (WGS) entry which is preliminary data.</text>
</comment>
<feature type="domain" description="GSKIP" evidence="1">
    <location>
        <begin position="2"/>
        <end position="92"/>
    </location>
</feature>
<organism evidence="2 3">
    <name type="scientific">Crepidotus variabilis</name>
    <dbReference type="NCBI Taxonomy" id="179855"/>
    <lineage>
        <taxon>Eukaryota</taxon>
        <taxon>Fungi</taxon>
        <taxon>Dikarya</taxon>
        <taxon>Basidiomycota</taxon>
        <taxon>Agaricomycotina</taxon>
        <taxon>Agaricomycetes</taxon>
        <taxon>Agaricomycetidae</taxon>
        <taxon>Agaricales</taxon>
        <taxon>Agaricineae</taxon>
        <taxon>Crepidotaceae</taxon>
        <taxon>Crepidotus</taxon>
    </lineage>
</organism>
<evidence type="ECO:0000313" key="2">
    <source>
        <dbReference type="EMBL" id="KAF9533236.1"/>
    </source>
</evidence>
<name>A0A9P6JUA2_9AGAR</name>
<dbReference type="Pfam" id="PF05303">
    <property type="entry name" value="GSKIP_dom"/>
    <property type="match status" value="1"/>
</dbReference>
<dbReference type="SUPFAM" id="SSF103107">
    <property type="entry name" value="Hypothetical protein c14orf129, hspc210"/>
    <property type="match status" value="1"/>
</dbReference>
<feature type="non-terminal residue" evidence="2">
    <location>
        <position position="1"/>
    </location>
</feature>
<dbReference type="Gene3D" id="3.30.2280.10">
    <property type="entry name" value="Hypothetical protein (hspc210)"/>
    <property type="match status" value="1"/>
</dbReference>
<keyword evidence="3" id="KW-1185">Reference proteome</keyword>
<proteinExistence type="predicted"/>
<dbReference type="Proteomes" id="UP000807306">
    <property type="component" value="Unassembled WGS sequence"/>
</dbReference>
<sequence>FCQTELQRALKEQEFGIKSFSMNASSSTNSATANVVLLEGQKMLVQLTMQGYSIANSATAGVHETIEALLQCISPLYTKKKQEALFAALSRL</sequence>
<dbReference type="AlphaFoldDB" id="A0A9P6JUA2"/>
<dbReference type="InterPro" id="IPR023231">
    <property type="entry name" value="GSKIP_dom_sf"/>
</dbReference>
<protein>
    <recommendedName>
        <fullName evidence="1">GSKIP domain-containing protein</fullName>
    </recommendedName>
</protein>
<accession>A0A9P6JUA2</accession>